<dbReference type="EMBL" id="CBTN010000008">
    <property type="protein sequence ID" value="CDH50829.1"/>
    <property type="molecule type" value="Genomic_DNA"/>
</dbReference>
<dbReference type="Proteomes" id="UP000027586">
    <property type="component" value="Unassembled WGS sequence"/>
</dbReference>
<keyword evidence="2" id="KW-1185">Reference proteome</keyword>
<evidence type="ECO:0000313" key="1">
    <source>
        <dbReference type="EMBL" id="CDH50829.1"/>
    </source>
</evidence>
<name>A0A068RLE7_9FUNG</name>
<dbReference type="GO" id="GO:0033615">
    <property type="term" value="P:mitochondrial proton-transporting ATP synthase complex assembly"/>
    <property type="evidence" value="ECO:0007669"/>
    <property type="project" value="InterPro"/>
</dbReference>
<accession>A0A068RLE7</accession>
<dbReference type="PANTHER" id="PTHR28015:SF1">
    <property type="entry name" value="ATP SYNTHASE ASSEMBLY FACTOR FMC1, MITOCHONDRIAL"/>
    <property type="match status" value="1"/>
</dbReference>
<dbReference type="GO" id="GO:0005759">
    <property type="term" value="C:mitochondrial matrix"/>
    <property type="evidence" value="ECO:0007669"/>
    <property type="project" value="TreeGrafter"/>
</dbReference>
<dbReference type="VEuPathDB" id="FungiDB:LCOR_02519.1"/>
<sequence>MQASTLSTYRHLLREVNRQFAKSNDVFPKQLKTIYRENQGVTDPERIMSLNRNAENVLTYLKSSRQHKELRDRYSAIVMEQKKKLEMTAKRVGLELPKEYDPQTVAQDRVMNAFHKQ</sequence>
<dbReference type="Pfam" id="PF13233">
    <property type="entry name" value="Complex1_LYR_2"/>
    <property type="match status" value="1"/>
</dbReference>
<organism evidence="1 2">
    <name type="scientific">Lichtheimia corymbifera JMRC:FSU:9682</name>
    <dbReference type="NCBI Taxonomy" id="1263082"/>
    <lineage>
        <taxon>Eukaryota</taxon>
        <taxon>Fungi</taxon>
        <taxon>Fungi incertae sedis</taxon>
        <taxon>Mucoromycota</taxon>
        <taxon>Mucoromycotina</taxon>
        <taxon>Mucoromycetes</taxon>
        <taxon>Mucorales</taxon>
        <taxon>Lichtheimiaceae</taxon>
        <taxon>Lichtheimia</taxon>
    </lineage>
</organism>
<gene>
    <name evidence="1" type="ORF">LCOR_02519.1</name>
</gene>
<evidence type="ECO:0000313" key="2">
    <source>
        <dbReference type="Proteomes" id="UP000027586"/>
    </source>
</evidence>
<dbReference type="STRING" id="1263082.A0A068RLE7"/>
<dbReference type="PANTHER" id="PTHR28015">
    <property type="entry name" value="ATP SYNTHASE ASSEMBLY FACTOR FMC1, MITOCHONDRIAL"/>
    <property type="match status" value="1"/>
</dbReference>
<comment type="caution">
    <text evidence="1">The sequence shown here is derived from an EMBL/GenBank/DDBJ whole genome shotgun (WGS) entry which is preliminary data.</text>
</comment>
<reference evidence="1" key="1">
    <citation type="submission" date="2013-08" db="EMBL/GenBank/DDBJ databases">
        <title>Gene expansion shapes genome architecture in the human pathogen Lichtheimia corymbifera: an evolutionary genomics analysis in the ancient terrestrial Mucorales (Mucoromycotina).</title>
        <authorList>
            <person name="Schwartze V.U."/>
            <person name="Winter S."/>
            <person name="Shelest E."/>
            <person name="Marcet-Houben M."/>
            <person name="Horn F."/>
            <person name="Wehner S."/>
            <person name="Hoffmann K."/>
            <person name="Riege K."/>
            <person name="Sammeth M."/>
            <person name="Nowrousian M."/>
            <person name="Valiante V."/>
            <person name="Linde J."/>
            <person name="Jacobsen I.D."/>
            <person name="Marz M."/>
            <person name="Brakhage A.A."/>
            <person name="Gabaldon T."/>
            <person name="Bocker S."/>
            <person name="Voigt K."/>
        </authorList>
    </citation>
    <scope>NUCLEOTIDE SEQUENCE [LARGE SCALE GENOMIC DNA]</scope>
    <source>
        <strain evidence="1">FSU 9682</strain>
    </source>
</reference>
<dbReference type="AlphaFoldDB" id="A0A068RLE7"/>
<proteinExistence type="predicted"/>
<protein>
    <submittedName>
        <fullName evidence="1">Uncharacterized protein</fullName>
    </submittedName>
</protein>
<dbReference type="OrthoDB" id="15893at2759"/>
<dbReference type="InterPro" id="IPR039196">
    <property type="entry name" value="Fmc1"/>
</dbReference>